<keyword evidence="7" id="KW-1185">Reference proteome</keyword>
<keyword evidence="1 3" id="KW-0732">Signal</keyword>
<name>A0ABY1CGM4_MYXFU</name>
<dbReference type="Proteomes" id="UP000183760">
    <property type="component" value="Unassembled WGS sequence"/>
</dbReference>
<feature type="domain" description="Bacterial Ig" evidence="5">
    <location>
        <begin position="192"/>
        <end position="262"/>
    </location>
</feature>
<gene>
    <name evidence="6" type="ORF">SAMN05443572_104398</name>
</gene>
<dbReference type="Pfam" id="PF13205">
    <property type="entry name" value="Big_5"/>
    <property type="match status" value="1"/>
</dbReference>
<evidence type="ECO:0000256" key="3">
    <source>
        <dbReference type="SAM" id="SignalP"/>
    </source>
</evidence>
<organism evidence="6 7">
    <name type="scientific">Myxococcus fulvus</name>
    <dbReference type="NCBI Taxonomy" id="33"/>
    <lineage>
        <taxon>Bacteria</taxon>
        <taxon>Pseudomonadati</taxon>
        <taxon>Myxococcota</taxon>
        <taxon>Myxococcia</taxon>
        <taxon>Myxococcales</taxon>
        <taxon>Cystobacterineae</taxon>
        <taxon>Myxococcaceae</taxon>
        <taxon>Myxococcus</taxon>
    </lineage>
</organism>
<dbReference type="InterPro" id="IPR041498">
    <property type="entry name" value="Big_6"/>
</dbReference>
<feature type="compositionally biased region" description="Low complexity" evidence="2">
    <location>
        <begin position="278"/>
        <end position="288"/>
    </location>
</feature>
<dbReference type="InterPro" id="IPR032812">
    <property type="entry name" value="SbsA_Ig"/>
</dbReference>
<evidence type="ECO:0000313" key="6">
    <source>
        <dbReference type="EMBL" id="SEU02100.1"/>
    </source>
</evidence>
<protein>
    <submittedName>
        <fullName evidence="6">Ig-like domain-containing protein</fullName>
    </submittedName>
</protein>
<feature type="region of interest" description="Disordered" evidence="2">
    <location>
        <begin position="21"/>
        <end position="109"/>
    </location>
</feature>
<feature type="signal peptide" evidence="3">
    <location>
        <begin position="1"/>
        <end position="16"/>
    </location>
</feature>
<evidence type="ECO:0000256" key="2">
    <source>
        <dbReference type="SAM" id="MobiDB-lite"/>
    </source>
</evidence>
<dbReference type="InterPro" id="IPR013783">
    <property type="entry name" value="Ig-like_fold"/>
</dbReference>
<dbReference type="Gene3D" id="2.60.40.1220">
    <property type="match status" value="1"/>
</dbReference>
<dbReference type="Pfam" id="PF17936">
    <property type="entry name" value="Big_6"/>
    <property type="match status" value="1"/>
</dbReference>
<proteinExistence type="predicted"/>
<feature type="compositionally biased region" description="Polar residues" evidence="2">
    <location>
        <begin position="28"/>
        <end position="41"/>
    </location>
</feature>
<feature type="compositionally biased region" description="Polar residues" evidence="2">
    <location>
        <begin position="88"/>
        <end position="101"/>
    </location>
</feature>
<evidence type="ECO:0000259" key="4">
    <source>
        <dbReference type="Pfam" id="PF13205"/>
    </source>
</evidence>
<accession>A0ABY1CGM4</accession>
<evidence type="ECO:0000313" key="7">
    <source>
        <dbReference type="Proteomes" id="UP000183760"/>
    </source>
</evidence>
<dbReference type="PROSITE" id="PS51257">
    <property type="entry name" value="PROKAR_LIPOPROTEIN"/>
    <property type="match status" value="1"/>
</dbReference>
<dbReference type="EMBL" id="FOIB01000004">
    <property type="protein sequence ID" value="SEU02100.1"/>
    <property type="molecule type" value="Genomic_DNA"/>
</dbReference>
<dbReference type="InterPro" id="IPR014755">
    <property type="entry name" value="Cu-Rt/internalin_Ig-like"/>
</dbReference>
<sequence>MSRGLVVAVVSGWLLAACGGGGNGVPDGSTQPDSGTHTGPDSGTPREDAGTPDSGTPDAGTPDSGTPDAGTSDAGPPEDTTPPDAPTLTGSTPASPANDNTPRILARTEPGARVRLYTVAGCSGAIAGESAADSAGQVSIPVTVSDDAWVSFHALAIDQAGNVSACSTQGLTYREDSTPPTLSGLRLSPSDAANNNTPLLIGGTESGATVRLYLNGTCSGTAADSQVADAAGTFSLHLSVPDDSVTDTSVSTTDAAGNTSRCTVGPTYREDSTPPATPTLATTPVGPANHNTPVLQVTTEPGAQVRFFSGTTCTGGELASRAADNQGQVSLSLSVGDNSASTYVAQATDAVGNVSACSAALTFVEDSTAPSELAATVMDGHTGPELAYQNSNTRVAARWSGFSDAVGIRRYELAVTSTPACPGNASSIQDVGATSSVELTVLTLAEQRYYSCVRAVDAAGNTSGWKMSDGFIVDVTPPRVVSATPTASTASPWTAIEVTFSETTLDTTSVTPTSFQITADGKALSGSAVSCASGRCTLTLKPGPAFGAQVGVVLDGVKDLAGNAMTAPHTWGYAVRAAQWNAPLVLASNPNRNAVDAALTMDSSGVATALYVNAGLRSRRHKPGAAWETDQTVGAGTLSTSLPKPGALTTLSDGTPLAVVEAWPQGSSSVRRAYSVLATGADSSVQSWSVPQVLGENTGRNAEASRLVAAPNQAALSSWVEESATQTFLWVQPYDGSSGWGTPVLVRTIDGSNWSYLSDGHDVGVDSRGNGVLVWSELNYPLQYSRKGFWTWSAPTRGESIGGRYPQIVLNADGTGFGVWIRTYLDVKRVYANPFHVDSGFDEQEVPLHTQGNTIGDPTVGADAAGNTFVVWSQSDATSEWGLWCARYVKGSGWQPAQLLASDYGGANDIHVSPSGSAVVVYGVDEGATTAVWARRFVPGTGWTAAQRLDFATVKGYLGVLEVATSPLGNAAVIWSRQDTDSGVYSLSGAVFE</sequence>
<evidence type="ECO:0000259" key="5">
    <source>
        <dbReference type="Pfam" id="PF17936"/>
    </source>
</evidence>
<feature type="region of interest" description="Disordered" evidence="2">
    <location>
        <begin position="265"/>
        <end position="289"/>
    </location>
</feature>
<reference evidence="6 7" key="1">
    <citation type="submission" date="2016-10" db="EMBL/GenBank/DDBJ databases">
        <authorList>
            <person name="Varghese N."/>
            <person name="Submissions S."/>
        </authorList>
    </citation>
    <scope>NUCLEOTIDE SEQUENCE [LARGE SCALE GENOMIC DNA]</scope>
    <source>
        <strain evidence="6 7">DSM 16525</strain>
    </source>
</reference>
<dbReference type="Gene3D" id="2.60.40.10">
    <property type="entry name" value="Immunoglobulins"/>
    <property type="match status" value="4"/>
</dbReference>
<feature type="domain" description="SbsA Ig-like" evidence="4">
    <location>
        <begin position="474"/>
        <end position="572"/>
    </location>
</feature>
<comment type="caution">
    <text evidence="6">The sequence shown here is derived from an EMBL/GenBank/DDBJ whole genome shotgun (WGS) entry which is preliminary data.</text>
</comment>
<evidence type="ECO:0000256" key="1">
    <source>
        <dbReference type="ARBA" id="ARBA00022729"/>
    </source>
</evidence>
<feature type="chain" id="PRO_5046957028" evidence="3">
    <location>
        <begin position="17"/>
        <end position="993"/>
    </location>
</feature>